<proteinExistence type="predicted"/>
<organism evidence="1 2">
    <name type="scientific">Trifolium medium</name>
    <dbReference type="NCBI Taxonomy" id="97028"/>
    <lineage>
        <taxon>Eukaryota</taxon>
        <taxon>Viridiplantae</taxon>
        <taxon>Streptophyta</taxon>
        <taxon>Embryophyta</taxon>
        <taxon>Tracheophyta</taxon>
        <taxon>Spermatophyta</taxon>
        <taxon>Magnoliopsida</taxon>
        <taxon>eudicotyledons</taxon>
        <taxon>Gunneridae</taxon>
        <taxon>Pentapetalae</taxon>
        <taxon>rosids</taxon>
        <taxon>fabids</taxon>
        <taxon>Fabales</taxon>
        <taxon>Fabaceae</taxon>
        <taxon>Papilionoideae</taxon>
        <taxon>50 kb inversion clade</taxon>
        <taxon>NPAAA clade</taxon>
        <taxon>Hologalegina</taxon>
        <taxon>IRL clade</taxon>
        <taxon>Trifolieae</taxon>
        <taxon>Trifolium</taxon>
    </lineage>
</organism>
<accession>A0A392RAR9</accession>
<comment type="caution">
    <text evidence="1">The sequence shown here is derived from an EMBL/GenBank/DDBJ whole genome shotgun (WGS) entry which is preliminary data.</text>
</comment>
<dbReference type="Proteomes" id="UP000265520">
    <property type="component" value="Unassembled WGS sequence"/>
</dbReference>
<evidence type="ECO:0000313" key="1">
    <source>
        <dbReference type="EMBL" id="MCI33222.1"/>
    </source>
</evidence>
<dbReference type="EMBL" id="LXQA010202548">
    <property type="protein sequence ID" value="MCI33222.1"/>
    <property type="molecule type" value="Genomic_DNA"/>
</dbReference>
<reference evidence="1 2" key="1">
    <citation type="journal article" date="2018" name="Front. Plant Sci.">
        <title>Red Clover (Trifolium pratense) and Zigzag Clover (T. medium) - A Picture of Genomic Similarities and Differences.</title>
        <authorList>
            <person name="Dluhosova J."/>
            <person name="Istvanek J."/>
            <person name="Nedelnik J."/>
            <person name="Repkova J."/>
        </authorList>
    </citation>
    <scope>NUCLEOTIDE SEQUENCE [LARGE SCALE GENOMIC DNA]</scope>
    <source>
        <strain evidence="2">cv. 10/8</strain>
        <tissue evidence="1">Leaf</tissue>
    </source>
</reference>
<evidence type="ECO:0000313" key="2">
    <source>
        <dbReference type="Proteomes" id="UP000265520"/>
    </source>
</evidence>
<dbReference type="AlphaFoldDB" id="A0A392RAR9"/>
<sequence length="35" mass="3900">MFMGLHGKDEMGTNPSVKSTEHLSTIPFLVDIPIR</sequence>
<name>A0A392RAR9_9FABA</name>
<keyword evidence="2" id="KW-1185">Reference proteome</keyword>
<feature type="non-terminal residue" evidence="1">
    <location>
        <position position="35"/>
    </location>
</feature>
<protein>
    <submittedName>
        <fullName evidence="1">Uncharacterized protein</fullName>
    </submittedName>
</protein>